<evidence type="ECO:0000313" key="2">
    <source>
        <dbReference type="Proteomes" id="UP001055453"/>
    </source>
</evidence>
<name>A0ABN6Q1I9_NOSCO</name>
<keyword evidence="2" id="KW-1185">Reference proteome</keyword>
<organism evidence="1 2">
    <name type="scientific">Nostoc cf. commune SO-36</name>
    <dbReference type="NCBI Taxonomy" id="449208"/>
    <lineage>
        <taxon>Bacteria</taxon>
        <taxon>Bacillati</taxon>
        <taxon>Cyanobacteriota</taxon>
        <taxon>Cyanophyceae</taxon>
        <taxon>Nostocales</taxon>
        <taxon>Nostocaceae</taxon>
        <taxon>Nostoc</taxon>
    </lineage>
</organism>
<reference evidence="1" key="1">
    <citation type="submission" date="2022-04" db="EMBL/GenBank/DDBJ databases">
        <title>Complete genome sequence of a cyanobacterium, Nostoc sp. SO-36, isolated in Antarctica.</title>
        <authorList>
            <person name="Kanesaki Y."/>
            <person name="Effendi D."/>
            <person name="Sakamoto T."/>
            <person name="Ohtani S."/>
            <person name="Awai K."/>
        </authorList>
    </citation>
    <scope>NUCLEOTIDE SEQUENCE</scope>
    <source>
        <strain evidence="1">SO-36</strain>
    </source>
</reference>
<proteinExistence type="predicted"/>
<dbReference type="EMBL" id="AP025732">
    <property type="protein sequence ID" value="BDI16105.1"/>
    <property type="molecule type" value="Genomic_DNA"/>
</dbReference>
<sequence length="48" mass="5148">MNSITEKRIALISVHGDPAVEIGKEEAGVQNVYVRQVGEALAQPRVAC</sequence>
<gene>
    <name evidence="1" type="ORF">ANSO36C_19070</name>
</gene>
<dbReference type="Proteomes" id="UP001055453">
    <property type="component" value="Chromosome"/>
</dbReference>
<dbReference type="Gene3D" id="3.40.50.2000">
    <property type="entry name" value="Glycogen Phosphorylase B"/>
    <property type="match status" value="1"/>
</dbReference>
<protein>
    <submittedName>
        <fullName evidence="1">Uncharacterized protein</fullName>
    </submittedName>
</protein>
<evidence type="ECO:0000313" key="1">
    <source>
        <dbReference type="EMBL" id="BDI16105.1"/>
    </source>
</evidence>
<accession>A0ABN6Q1I9</accession>